<keyword evidence="4 14" id="KW-0560">Oxidoreductase</keyword>
<dbReference type="GO" id="GO:0046872">
    <property type="term" value="F:metal ion binding"/>
    <property type="evidence" value="ECO:0007669"/>
    <property type="project" value="UniProtKB-KW"/>
</dbReference>
<dbReference type="PANTHER" id="PTHR46482:SF9">
    <property type="entry name" value="5'-ADENYLYLSULFATE REDUCTASE 1, CHLOROPLASTIC"/>
    <property type="match status" value="1"/>
</dbReference>
<reference evidence="16 17" key="1">
    <citation type="submission" date="2017-07" db="EMBL/GenBank/DDBJ databases">
        <title>Leptospira spp. isolated from tropical soils.</title>
        <authorList>
            <person name="Thibeaux R."/>
            <person name="Iraola G."/>
            <person name="Ferres I."/>
            <person name="Bierque E."/>
            <person name="Girault D."/>
            <person name="Soupe-Gilbert M.-E."/>
            <person name="Picardeau M."/>
            <person name="Goarant C."/>
        </authorList>
    </citation>
    <scope>NUCLEOTIDE SEQUENCE [LARGE SCALE GENOMIC DNA]</scope>
    <source>
        <strain evidence="16 17">FH2-B-A1</strain>
    </source>
</reference>
<evidence type="ECO:0000256" key="5">
    <source>
        <dbReference type="ARBA" id="ARBA00023004"/>
    </source>
</evidence>
<evidence type="ECO:0000256" key="8">
    <source>
        <dbReference type="ARBA" id="ARBA00024327"/>
    </source>
</evidence>
<comment type="function">
    <text evidence="7 14">Catalyzes the formation of sulfite from adenosine 5'-phosphosulfate (APS) using thioredoxin as an electron donor.</text>
</comment>
<keyword evidence="5 14" id="KW-0408">Iron</keyword>
<dbReference type="GO" id="GO:0019379">
    <property type="term" value="P:sulfate assimilation, phosphoadenylyl sulfate reduction by phosphoadenylyl-sulfate reductase (thioredoxin)"/>
    <property type="evidence" value="ECO:0007669"/>
    <property type="project" value="UniProtKB-UniRule"/>
</dbReference>
<evidence type="ECO:0000256" key="6">
    <source>
        <dbReference type="ARBA" id="ARBA00023014"/>
    </source>
</evidence>
<dbReference type="InterPro" id="IPR002500">
    <property type="entry name" value="PAPS_reduct_dom"/>
</dbReference>
<evidence type="ECO:0000256" key="14">
    <source>
        <dbReference type="HAMAP-Rule" id="MF_00063"/>
    </source>
</evidence>
<dbReference type="InterPro" id="IPR014729">
    <property type="entry name" value="Rossmann-like_a/b/a_fold"/>
</dbReference>
<gene>
    <name evidence="14" type="primary">cysH</name>
    <name evidence="16" type="ORF">CH364_04810</name>
</gene>
<feature type="binding site" evidence="14">
    <location>
        <position position="202"/>
    </location>
    <ligand>
        <name>[4Fe-4S] cluster</name>
        <dbReference type="ChEBI" id="CHEBI:49883"/>
    </ligand>
</feature>
<dbReference type="EMBL" id="NPDX01000001">
    <property type="protein sequence ID" value="PJZ85541.1"/>
    <property type="molecule type" value="Genomic_DNA"/>
</dbReference>
<dbReference type="EC" id="1.8.4.10" evidence="9 14"/>
<dbReference type="GO" id="GO:0019344">
    <property type="term" value="P:cysteine biosynthetic process"/>
    <property type="evidence" value="ECO:0007669"/>
    <property type="project" value="InterPro"/>
</dbReference>
<evidence type="ECO:0000256" key="9">
    <source>
        <dbReference type="ARBA" id="ARBA00024386"/>
    </source>
</evidence>
<evidence type="ECO:0000313" key="17">
    <source>
        <dbReference type="Proteomes" id="UP000232145"/>
    </source>
</evidence>
<dbReference type="HAMAP" id="MF_00063">
    <property type="entry name" value="CysH"/>
    <property type="match status" value="1"/>
</dbReference>
<dbReference type="SUPFAM" id="SSF52402">
    <property type="entry name" value="Adenine nucleotide alpha hydrolases-like"/>
    <property type="match status" value="1"/>
</dbReference>
<evidence type="ECO:0000256" key="4">
    <source>
        <dbReference type="ARBA" id="ARBA00023002"/>
    </source>
</evidence>
<evidence type="ECO:0000256" key="7">
    <source>
        <dbReference type="ARBA" id="ARBA00024298"/>
    </source>
</evidence>
<feature type="binding site" evidence="14">
    <location>
        <position position="117"/>
    </location>
    <ligand>
        <name>[4Fe-4S] cluster</name>
        <dbReference type="ChEBI" id="CHEBI:49883"/>
    </ligand>
</feature>
<dbReference type="Proteomes" id="UP000232145">
    <property type="component" value="Unassembled WGS sequence"/>
</dbReference>
<dbReference type="NCBIfam" id="TIGR02055">
    <property type="entry name" value="APS_reductase"/>
    <property type="match status" value="1"/>
</dbReference>
<proteinExistence type="inferred from homology"/>
<evidence type="ECO:0000256" key="1">
    <source>
        <dbReference type="ARBA" id="ARBA00009732"/>
    </source>
</evidence>
<keyword evidence="3 14" id="KW-0479">Metal-binding</keyword>
<dbReference type="GO" id="GO:0070814">
    <property type="term" value="P:hydrogen sulfide biosynthetic process"/>
    <property type="evidence" value="ECO:0007669"/>
    <property type="project" value="UniProtKB-UniRule"/>
</dbReference>
<evidence type="ECO:0000313" key="16">
    <source>
        <dbReference type="EMBL" id="PJZ85541.1"/>
    </source>
</evidence>
<dbReference type="Pfam" id="PF01507">
    <property type="entry name" value="PAPS_reduct"/>
    <property type="match status" value="1"/>
</dbReference>
<evidence type="ECO:0000259" key="15">
    <source>
        <dbReference type="Pfam" id="PF01507"/>
    </source>
</evidence>
<dbReference type="PIRSF" id="PIRSF000857">
    <property type="entry name" value="PAPS_reductase"/>
    <property type="match status" value="1"/>
</dbReference>
<sequence>MGNLEVLTETYTSLSLEQGLRQLSLDFSGKVVFTTSFGLEDQAITHAILANQIDIRIATLDTGRLFQETYDVWQKTNIRYGAKIEAFYPNEKEIQNFVEENGPNAFYDSQDLRKECCRIRKLVPLDAILKNTEVWVTGLRKDQSGFRTEMSIFESDPQRNLIKYQPLLLWSFEDTWKYIREHNIPYNLLHDKGFPSIGCAPCTRAIEPGEDFRAGRWWWEQESKKECGLHWVDGKLTPKKG</sequence>
<dbReference type="PANTHER" id="PTHR46482">
    <property type="entry name" value="5'-ADENYLYLSULFATE REDUCTASE 3, CHLOROPLASTIC"/>
    <property type="match status" value="1"/>
</dbReference>
<evidence type="ECO:0000256" key="2">
    <source>
        <dbReference type="ARBA" id="ARBA00022490"/>
    </source>
</evidence>
<dbReference type="RefSeq" id="WP_100742437.1">
    <property type="nucleotide sequence ID" value="NZ_NPDW01000001.1"/>
</dbReference>
<feature type="binding site" evidence="14">
    <location>
        <position position="116"/>
    </location>
    <ligand>
        <name>[4Fe-4S] cluster</name>
        <dbReference type="ChEBI" id="CHEBI:49883"/>
    </ligand>
</feature>
<dbReference type="InterPro" id="IPR011798">
    <property type="entry name" value="APS_reductase"/>
</dbReference>
<accession>A0A2N0AMV3</accession>
<protein>
    <recommendedName>
        <fullName evidence="10 14">Adenosine 5'-phosphosulfate reductase</fullName>
        <shortName evidence="14">APS reductase</shortName>
        <ecNumber evidence="9 14">1.8.4.10</ecNumber>
    </recommendedName>
    <alternativeName>
        <fullName evidence="12 14">5'-adenylylsulfate reductase</fullName>
    </alternativeName>
    <alternativeName>
        <fullName evidence="11 14">Thioredoxin-dependent 5'-adenylylsulfate reductase</fullName>
    </alternativeName>
</protein>
<organism evidence="16 17">
    <name type="scientific">Leptospira harrisiae</name>
    <dbReference type="NCBI Taxonomy" id="2023189"/>
    <lineage>
        <taxon>Bacteria</taxon>
        <taxon>Pseudomonadati</taxon>
        <taxon>Spirochaetota</taxon>
        <taxon>Spirochaetia</taxon>
        <taxon>Leptospirales</taxon>
        <taxon>Leptospiraceae</taxon>
        <taxon>Leptospira</taxon>
    </lineage>
</organism>
<keyword evidence="17" id="KW-1185">Reference proteome</keyword>
<dbReference type="GO" id="GO:0043866">
    <property type="term" value="F:adenylyl-sulfate reductase (thioredoxin) activity"/>
    <property type="evidence" value="ECO:0007669"/>
    <property type="project" value="UniProtKB-EC"/>
</dbReference>
<evidence type="ECO:0000256" key="10">
    <source>
        <dbReference type="ARBA" id="ARBA00029514"/>
    </source>
</evidence>
<name>A0A2N0AMV3_9LEPT</name>
<comment type="similarity">
    <text evidence="1 14">Belongs to the PAPS reductase family. CysH subfamily.</text>
</comment>
<dbReference type="CDD" id="cd23945">
    <property type="entry name" value="PAPS_reductase"/>
    <property type="match status" value="1"/>
</dbReference>
<feature type="domain" description="Phosphoadenosine phosphosulphate reductase" evidence="15">
    <location>
        <begin position="31"/>
        <end position="205"/>
    </location>
</feature>
<dbReference type="InterPro" id="IPR004511">
    <property type="entry name" value="PAPS/APS_Rdtase"/>
</dbReference>
<evidence type="ECO:0000256" key="3">
    <source>
        <dbReference type="ARBA" id="ARBA00022723"/>
    </source>
</evidence>
<dbReference type="AlphaFoldDB" id="A0A2N0AMV3"/>
<dbReference type="GO" id="GO:0051539">
    <property type="term" value="F:4 iron, 4 sulfur cluster binding"/>
    <property type="evidence" value="ECO:0007669"/>
    <property type="project" value="UniProtKB-UniRule"/>
</dbReference>
<dbReference type="Gene3D" id="3.40.50.620">
    <property type="entry name" value="HUPs"/>
    <property type="match status" value="1"/>
</dbReference>
<comment type="caution">
    <text evidence="16">The sequence shown here is derived from an EMBL/GenBank/DDBJ whole genome shotgun (WGS) entry which is preliminary data.</text>
</comment>
<comment type="pathway">
    <text evidence="8 14">Sulfur metabolism; hydrogen sulfide biosynthesis; sulfite from sulfate.</text>
</comment>
<evidence type="ECO:0000256" key="11">
    <source>
        <dbReference type="ARBA" id="ARBA00030894"/>
    </source>
</evidence>
<comment type="subcellular location">
    <subcellularLocation>
        <location evidence="14">Cytoplasm</location>
    </subcellularLocation>
</comment>
<dbReference type="GO" id="GO:0005737">
    <property type="term" value="C:cytoplasm"/>
    <property type="evidence" value="ECO:0007669"/>
    <property type="project" value="UniProtKB-SubCell"/>
</dbReference>
<dbReference type="OrthoDB" id="9774475at2"/>
<keyword evidence="6 14" id="KW-0411">Iron-sulfur</keyword>
<feature type="active site" description="Nucleophile; cysteine thiosulfonate intermediate" evidence="14">
    <location>
        <position position="227"/>
    </location>
</feature>
<keyword evidence="2 14" id="KW-0963">Cytoplasm</keyword>
<evidence type="ECO:0000256" key="12">
    <source>
        <dbReference type="ARBA" id="ARBA00032041"/>
    </source>
</evidence>
<dbReference type="GO" id="GO:0004604">
    <property type="term" value="F:phosphoadenylyl-sulfate reductase (thioredoxin) activity"/>
    <property type="evidence" value="ECO:0007669"/>
    <property type="project" value="UniProtKB-UniRule"/>
</dbReference>
<comment type="catalytic activity">
    <reaction evidence="13 14">
        <text>[thioredoxin]-disulfide + sulfite + AMP + 2 H(+) = adenosine 5'-phosphosulfate + [thioredoxin]-dithiol</text>
        <dbReference type="Rhea" id="RHEA:21976"/>
        <dbReference type="Rhea" id="RHEA-COMP:10698"/>
        <dbReference type="Rhea" id="RHEA-COMP:10700"/>
        <dbReference type="ChEBI" id="CHEBI:15378"/>
        <dbReference type="ChEBI" id="CHEBI:17359"/>
        <dbReference type="ChEBI" id="CHEBI:29950"/>
        <dbReference type="ChEBI" id="CHEBI:50058"/>
        <dbReference type="ChEBI" id="CHEBI:58243"/>
        <dbReference type="ChEBI" id="CHEBI:456215"/>
        <dbReference type="EC" id="1.8.4.10"/>
    </reaction>
</comment>
<feature type="binding site" evidence="14">
    <location>
        <position position="199"/>
    </location>
    <ligand>
        <name>[4Fe-4S] cluster</name>
        <dbReference type="ChEBI" id="CHEBI:49883"/>
    </ligand>
</feature>
<comment type="cofactor">
    <cofactor evidence="14">
        <name>[4Fe-4S] cluster</name>
        <dbReference type="ChEBI" id="CHEBI:49883"/>
    </cofactor>
    <text evidence="14">Binds 1 [4Fe-4S] cluster per subunit.</text>
</comment>
<evidence type="ECO:0000256" key="13">
    <source>
        <dbReference type="ARBA" id="ARBA00048441"/>
    </source>
</evidence>
<dbReference type="NCBIfam" id="NF002537">
    <property type="entry name" value="PRK02090.1"/>
    <property type="match status" value="1"/>
</dbReference>